<dbReference type="PROSITE" id="PS00065">
    <property type="entry name" value="D_2_HYDROXYACID_DH_1"/>
    <property type="match status" value="1"/>
</dbReference>
<keyword evidence="3 5" id="KW-0862">Zinc</keyword>
<evidence type="ECO:0000256" key="3">
    <source>
        <dbReference type="ARBA" id="ARBA00022833"/>
    </source>
</evidence>
<feature type="domain" description="Enoyl reductase (ER)" evidence="6">
    <location>
        <begin position="17"/>
        <end position="287"/>
    </location>
</feature>
<evidence type="ECO:0000313" key="8">
    <source>
        <dbReference type="Proteomes" id="UP000799779"/>
    </source>
</evidence>
<dbReference type="GO" id="GO:0008270">
    <property type="term" value="F:zinc ion binding"/>
    <property type="evidence" value="ECO:0007669"/>
    <property type="project" value="InterPro"/>
</dbReference>
<evidence type="ECO:0000256" key="1">
    <source>
        <dbReference type="ARBA" id="ARBA00001947"/>
    </source>
</evidence>
<dbReference type="SUPFAM" id="SSF50129">
    <property type="entry name" value="GroES-like"/>
    <property type="match status" value="1"/>
</dbReference>
<dbReference type="CDD" id="cd05283">
    <property type="entry name" value="CAD1"/>
    <property type="match status" value="1"/>
</dbReference>
<evidence type="ECO:0000259" key="6">
    <source>
        <dbReference type="SMART" id="SM00829"/>
    </source>
</evidence>
<dbReference type="Pfam" id="PF00107">
    <property type="entry name" value="ADH_zinc_N"/>
    <property type="match status" value="1"/>
</dbReference>
<dbReference type="InterPro" id="IPR011032">
    <property type="entry name" value="GroES-like_sf"/>
</dbReference>
<dbReference type="Pfam" id="PF08240">
    <property type="entry name" value="ADH_N"/>
    <property type="match status" value="1"/>
</dbReference>
<dbReference type="FunFam" id="3.40.50.720:FF:000022">
    <property type="entry name" value="Cinnamyl alcohol dehydrogenase"/>
    <property type="match status" value="1"/>
</dbReference>
<keyword evidence="4" id="KW-0560">Oxidoreductase</keyword>
<reference evidence="7" key="1">
    <citation type="journal article" date="2020" name="Stud. Mycol.">
        <title>101 Dothideomycetes genomes: a test case for predicting lifestyles and emergence of pathogens.</title>
        <authorList>
            <person name="Haridas S."/>
            <person name="Albert R."/>
            <person name="Binder M."/>
            <person name="Bloem J."/>
            <person name="Labutti K."/>
            <person name="Salamov A."/>
            <person name="Andreopoulos B."/>
            <person name="Baker S."/>
            <person name="Barry K."/>
            <person name="Bills G."/>
            <person name="Bluhm B."/>
            <person name="Cannon C."/>
            <person name="Castanera R."/>
            <person name="Culley D."/>
            <person name="Daum C."/>
            <person name="Ezra D."/>
            <person name="Gonzalez J."/>
            <person name="Henrissat B."/>
            <person name="Kuo A."/>
            <person name="Liang C."/>
            <person name="Lipzen A."/>
            <person name="Lutzoni F."/>
            <person name="Magnuson J."/>
            <person name="Mondo S."/>
            <person name="Nolan M."/>
            <person name="Ohm R."/>
            <person name="Pangilinan J."/>
            <person name="Park H.-J."/>
            <person name="Ramirez L."/>
            <person name="Alfaro M."/>
            <person name="Sun H."/>
            <person name="Tritt A."/>
            <person name="Yoshinaga Y."/>
            <person name="Zwiers L.-H."/>
            <person name="Turgeon B."/>
            <person name="Goodwin S."/>
            <person name="Spatafora J."/>
            <person name="Crous P."/>
            <person name="Grigoriev I."/>
        </authorList>
    </citation>
    <scope>NUCLEOTIDE SEQUENCE</scope>
    <source>
        <strain evidence="7">CBS 123094</strain>
    </source>
</reference>
<proteinExistence type="inferred from homology"/>
<protein>
    <submittedName>
        <fullName evidence="7">GroES-like protein</fullName>
    </submittedName>
</protein>
<dbReference type="SUPFAM" id="SSF51735">
    <property type="entry name" value="NAD(P)-binding Rossmann-fold domains"/>
    <property type="match status" value="1"/>
</dbReference>
<dbReference type="Gene3D" id="3.90.180.10">
    <property type="entry name" value="Medium-chain alcohol dehydrogenases, catalytic domain"/>
    <property type="match status" value="1"/>
</dbReference>
<dbReference type="InterPro" id="IPR020843">
    <property type="entry name" value="ER"/>
</dbReference>
<dbReference type="InterPro" id="IPR013149">
    <property type="entry name" value="ADH-like_C"/>
</dbReference>
<dbReference type="InterPro" id="IPR029752">
    <property type="entry name" value="D-isomer_DH_CS1"/>
</dbReference>
<evidence type="ECO:0000313" key="7">
    <source>
        <dbReference type="EMBL" id="KAF2001269.1"/>
    </source>
</evidence>
<dbReference type="InterPro" id="IPR002328">
    <property type="entry name" value="ADH_Zn_CS"/>
</dbReference>
<accession>A0A6A5WKC4</accession>
<dbReference type="SMART" id="SM00829">
    <property type="entry name" value="PKS_ER"/>
    <property type="match status" value="1"/>
</dbReference>
<dbReference type="PROSITE" id="PS00059">
    <property type="entry name" value="ADH_ZINC"/>
    <property type="match status" value="1"/>
</dbReference>
<dbReference type="InterPro" id="IPR036291">
    <property type="entry name" value="NAD(P)-bd_dom_sf"/>
</dbReference>
<dbReference type="Proteomes" id="UP000799779">
    <property type="component" value="Unassembled WGS sequence"/>
</dbReference>
<evidence type="ECO:0000256" key="2">
    <source>
        <dbReference type="ARBA" id="ARBA00022723"/>
    </source>
</evidence>
<dbReference type="PANTHER" id="PTHR42683">
    <property type="entry name" value="ALDEHYDE REDUCTASE"/>
    <property type="match status" value="1"/>
</dbReference>
<organism evidence="7 8">
    <name type="scientific">Amniculicola lignicola CBS 123094</name>
    <dbReference type="NCBI Taxonomy" id="1392246"/>
    <lineage>
        <taxon>Eukaryota</taxon>
        <taxon>Fungi</taxon>
        <taxon>Dikarya</taxon>
        <taxon>Ascomycota</taxon>
        <taxon>Pezizomycotina</taxon>
        <taxon>Dothideomycetes</taxon>
        <taxon>Pleosporomycetidae</taxon>
        <taxon>Pleosporales</taxon>
        <taxon>Amniculicolaceae</taxon>
        <taxon>Amniculicola</taxon>
    </lineage>
</organism>
<dbReference type="InterPro" id="IPR013154">
    <property type="entry name" value="ADH-like_N"/>
</dbReference>
<evidence type="ECO:0000256" key="5">
    <source>
        <dbReference type="RuleBase" id="RU361277"/>
    </source>
</evidence>
<dbReference type="OrthoDB" id="1879366at2759"/>
<gene>
    <name evidence="7" type="ORF">P154DRAFT_464724</name>
</gene>
<name>A0A6A5WKC4_9PLEO</name>
<keyword evidence="2 5" id="KW-0479">Metal-binding</keyword>
<keyword evidence="8" id="KW-1185">Reference proteome</keyword>
<evidence type="ECO:0000256" key="4">
    <source>
        <dbReference type="ARBA" id="ARBA00023002"/>
    </source>
</evidence>
<comment type="cofactor">
    <cofactor evidence="1 5">
        <name>Zn(2+)</name>
        <dbReference type="ChEBI" id="CHEBI:29105"/>
    </cofactor>
</comment>
<dbReference type="EMBL" id="ML977584">
    <property type="protein sequence ID" value="KAF2001269.1"/>
    <property type="molecule type" value="Genomic_DNA"/>
</dbReference>
<dbReference type="Gene3D" id="3.40.50.720">
    <property type="entry name" value="NAD(P)-binding Rossmann-like Domain"/>
    <property type="match status" value="1"/>
</dbReference>
<comment type="similarity">
    <text evidence="5">Belongs to the zinc-containing alcohol dehydrogenase family.</text>
</comment>
<dbReference type="AlphaFoldDB" id="A0A6A5WKC4"/>
<dbReference type="GO" id="GO:0016616">
    <property type="term" value="F:oxidoreductase activity, acting on the CH-OH group of donors, NAD or NADP as acceptor"/>
    <property type="evidence" value="ECO:0007669"/>
    <property type="project" value="InterPro"/>
</dbReference>
<sequence length="336" mass="36359">MTPAPNSEYTVYRGVEGAVKKSAAQLPALGPKDILVKITHSGLCGTDLAFVPYGIALGHEGVGIVEAVGSEVTQFKVGERAGGGYHRNSCGHCSYCLTGQDIWCYERSVYGEKDYHNGTFGEYYIGVETYLHKIPEGLASEHAAPLQCAGATVYNAISSVVKPGERVGILGIGGLGHLAIQFARKLGTEVVVFSTSKNKEQEAKDFGATEFYLLDELEKLKAPVNTLVVAGNTYPDWKKFLVKDVLARAGNIIPLAAPNGDLSLPAFQMFFDGYNVRSSLVASRAKHDEMLEFAAVQGVKPWVEKFDLTEDGLLEAITKMKGNKMRYRGVLVAKDV</sequence>
<dbReference type="InterPro" id="IPR047109">
    <property type="entry name" value="CAD-like"/>
</dbReference>